<evidence type="ECO:0000313" key="4">
    <source>
        <dbReference type="EMBL" id="ADU65275.1"/>
    </source>
</evidence>
<dbReference type="InterPro" id="IPR015168">
    <property type="entry name" value="SsuA/THI5"/>
</dbReference>
<dbReference type="Gene3D" id="3.30.70.270">
    <property type="match status" value="1"/>
</dbReference>
<dbReference type="InterPro" id="IPR000014">
    <property type="entry name" value="PAS"/>
</dbReference>
<evidence type="ECO:0000256" key="1">
    <source>
        <dbReference type="SAM" id="Phobius"/>
    </source>
</evidence>
<dbReference type="STRING" id="653733.Selin_0527"/>
<dbReference type="AlphaFoldDB" id="E6W0M3"/>
<dbReference type="PANTHER" id="PTHR44757">
    <property type="entry name" value="DIGUANYLATE CYCLASE DGCP"/>
    <property type="match status" value="1"/>
</dbReference>
<dbReference type="PANTHER" id="PTHR44757:SF2">
    <property type="entry name" value="BIOFILM ARCHITECTURE MAINTENANCE PROTEIN MBAA"/>
    <property type="match status" value="1"/>
</dbReference>
<evidence type="ECO:0000259" key="2">
    <source>
        <dbReference type="PROSITE" id="PS50113"/>
    </source>
</evidence>
<dbReference type="NCBIfam" id="TIGR00254">
    <property type="entry name" value="GGDEF"/>
    <property type="match status" value="1"/>
</dbReference>
<keyword evidence="5" id="KW-1185">Reference proteome</keyword>
<dbReference type="InterPro" id="IPR000700">
    <property type="entry name" value="PAS-assoc_C"/>
</dbReference>
<dbReference type="InterPro" id="IPR052155">
    <property type="entry name" value="Biofilm_reg_signaling"/>
</dbReference>
<dbReference type="InterPro" id="IPR029787">
    <property type="entry name" value="Nucleotide_cyclase"/>
</dbReference>
<feature type="domain" description="PAC" evidence="2">
    <location>
        <begin position="472"/>
        <end position="524"/>
    </location>
</feature>
<dbReference type="PROSITE" id="PS50113">
    <property type="entry name" value="PAC"/>
    <property type="match status" value="1"/>
</dbReference>
<dbReference type="NCBIfam" id="TIGR00229">
    <property type="entry name" value="sensory_box"/>
    <property type="match status" value="1"/>
</dbReference>
<dbReference type="eggNOG" id="COG2199">
    <property type="taxonomic scope" value="Bacteria"/>
</dbReference>
<dbReference type="InParanoid" id="E6W0M3"/>
<accession>E6W0M3</accession>
<dbReference type="Pfam" id="PF09084">
    <property type="entry name" value="NMT1"/>
    <property type="match status" value="1"/>
</dbReference>
<organism evidence="4 5">
    <name type="scientific">Desulfurispirillum indicum (strain ATCC BAA-1389 / DSM 22839 / S5)</name>
    <dbReference type="NCBI Taxonomy" id="653733"/>
    <lineage>
        <taxon>Bacteria</taxon>
        <taxon>Pseudomonadati</taxon>
        <taxon>Chrysiogenota</taxon>
        <taxon>Chrysiogenia</taxon>
        <taxon>Chrysiogenales</taxon>
        <taxon>Chrysiogenaceae</taxon>
        <taxon>Desulfurispirillum</taxon>
    </lineage>
</organism>
<dbReference type="Proteomes" id="UP000002572">
    <property type="component" value="Chromosome"/>
</dbReference>
<gene>
    <name evidence="4" type="ordered locus">Selin_0527</name>
</gene>
<dbReference type="Pfam" id="PF00990">
    <property type="entry name" value="GGDEF"/>
    <property type="match status" value="1"/>
</dbReference>
<name>E6W0M3_DESIS</name>
<dbReference type="KEGG" id="din:Selin_0527"/>
<evidence type="ECO:0000259" key="3">
    <source>
        <dbReference type="PROSITE" id="PS50887"/>
    </source>
</evidence>
<dbReference type="Gene3D" id="3.30.450.20">
    <property type="entry name" value="PAS domain"/>
    <property type="match status" value="1"/>
</dbReference>
<dbReference type="OrthoDB" id="9813903at2"/>
<protein>
    <submittedName>
        <fullName evidence="4">Diguanylate cyclase</fullName>
    </submittedName>
</protein>
<dbReference type="InterPro" id="IPR035965">
    <property type="entry name" value="PAS-like_dom_sf"/>
</dbReference>
<dbReference type="SUPFAM" id="SSF53850">
    <property type="entry name" value="Periplasmic binding protein-like II"/>
    <property type="match status" value="1"/>
</dbReference>
<dbReference type="HOGENOM" id="CLU_000445_86_4_0"/>
<dbReference type="PROSITE" id="PS50887">
    <property type="entry name" value="GGDEF"/>
    <property type="match status" value="1"/>
</dbReference>
<dbReference type="InterPro" id="IPR000160">
    <property type="entry name" value="GGDEF_dom"/>
</dbReference>
<keyword evidence="1" id="KW-0812">Transmembrane</keyword>
<sequence length="708" mass="79862">MVYRLSAYRVVLVFFLVLSVMAGLAQASRTSDAPLILQLNWYHQFQFAGYYAALEKGFYKEEGLNVVIREGRPEIRIDEELLSGQAHFGVLSSEILIRAAHGLPLVVLAPIMQHSAYALLVAQDSDIHGPADLKGKTVMINSNKQSEFLAMLTRAGLSRDDVTIMEKDTSALVKLMSREVDAISGSIASDPYLFRAMGVSVRTIQPFHHQVDAYGDTLFTTRQQVEKNPERIDAFIRATIRGWEYAFLHQDEIIDLILTRYNTDKTREHLEYEAKALRQLVLPDLIQIGHINPERWQDIAAIFSEVGLMSSNFSLEGFLHNVKFPPGYLKYLWAIWALVFLVVVSVALAVLLFTFNKRLKTEVGSRTKKLDQMNRALIREVTERKQAEDDLRNSIQFLSTFLDTIPSPVFYKDARGVFRGCNEAFARDIFGVTTADVEGRSLRSFPDVIASQDVEDEEQRDRLLLENPGQPISYEASFPVSDGSRHDFIISKDAYRDVAGELRGIIGVMVDITQMRRVERELLEKENRLHYLKHHDALTGLANRQLLHERIRRFSKAHHAHAGKAAILIVDFDHFKQINEAYGTRVGDEALKAFAKRLLGCVRGEDLVARIGSDEFGILLEDIESESTPDVVIRRIRQHFSRPVSVQGNEIMAGLSIGVSFYPEDADDGEELVARADFAMTTVKGQGGAGVRYYREVAGQREREKGAG</sequence>
<dbReference type="CDD" id="cd01949">
    <property type="entry name" value="GGDEF"/>
    <property type="match status" value="1"/>
</dbReference>
<feature type="transmembrane region" description="Helical" evidence="1">
    <location>
        <begin position="331"/>
        <end position="355"/>
    </location>
</feature>
<proteinExistence type="predicted"/>
<reference evidence="4 5" key="1">
    <citation type="submission" date="2010-12" db="EMBL/GenBank/DDBJ databases">
        <title>Complete sequence of Desulfurispirillum indicum S5.</title>
        <authorList>
            <consortium name="US DOE Joint Genome Institute"/>
            <person name="Lucas S."/>
            <person name="Copeland A."/>
            <person name="Lapidus A."/>
            <person name="Cheng J.-F."/>
            <person name="Goodwin L."/>
            <person name="Pitluck S."/>
            <person name="Chertkov O."/>
            <person name="Held B."/>
            <person name="Detter J.C."/>
            <person name="Han C."/>
            <person name="Tapia R."/>
            <person name="Land M."/>
            <person name="Hauser L."/>
            <person name="Kyrpides N."/>
            <person name="Ivanova N."/>
            <person name="Mikhailova N."/>
            <person name="Haggblom M."/>
            <person name="Rauschenbach I."/>
            <person name="Bini E."/>
            <person name="Woyke T."/>
        </authorList>
    </citation>
    <scope>NUCLEOTIDE SEQUENCE [LARGE SCALE GENOMIC DNA]</scope>
    <source>
        <strain evidence="5">ATCC BAA-1389 / DSM 22839 / S5</strain>
    </source>
</reference>
<dbReference type="CDD" id="cd00130">
    <property type="entry name" value="PAS"/>
    <property type="match status" value="1"/>
</dbReference>
<keyword evidence="1" id="KW-1133">Transmembrane helix</keyword>
<dbReference type="RefSeq" id="WP_013505163.1">
    <property type="nucleotide sequence ID" value="NC_014836.1"/>
</dbReference>
<dbReference type="InterPro" id="IPR043128">
    <property type="entry name" value="Rev_trsase/Diguanyl_cyclase"/>
</dbReference>
<feature type="domain" description="GGDEF" evidence="3">
    <location>
        <begin position="563"/>
        <end position="696"/>
    </location>
</feature>
<dbReference type="eggNOG" id="COG0715">
    <property type="taxonomic scope" value="Bacteria"/>
</dbReference>
<evidence type="ECO:0000313" key="5">
    <source>
        <dbReference type="Proteomes" id="UP000002572"/>
    </source>
</evidence>
<dbReference type="SUPFAM" id="SSF55073">
    <property type="entry name" value="Nucleotide cyclase"/>
    <property type="match status" value="1"/>
</dbReference>
<keyword evidence="1" id="KW-0472">Membrane</keyword>
<dbReference type="SMART" id="SM00267">
    <property type="entry name" value="GGDEF"/>
    <property type="match status" value="1"/>
</dbReference>
<dbReference type="SUPFAM" id="SSF55785">
    <property type="entry name" value="PYP-like sensor domain (PAS domain)"/>
    <property type="match status" value="1"/>
</dbReference>
<dbReference type="Gene3D" id="3.40.190.10">
    <property type="entry name" value="Periplasmic binding protein-like II"/>
    <property type="match status" value="2"/>
</dbReference>
<dbReference type="Pfam" id="PF08448">
    <property type="entry name" value="PAS_4"/>
    <property type="match status" value="1"/>
</dbReference>
<dbReference type="EMBL" id="CP002432">
    <property type="protein sequence ID" value="ADU65275.1"/>
    <property type="molecule type" value="Genomic_DNA"/>
</dbReference>
<dbReference type="InterPro" id="IPR013656">
    <property type="entry name" value="PAS_4"/>
</dbReference>